<organism evidence="2 3">
    <name type="scientific">Allacma fusca</name>
    <dbReference type="NCBI Taxonomy" id="39272"/>
    <lineage>
        <taxon>Eukaryota</taxon>
        <taxon>Metazoa</taxon>
        <taxon>Ecdysozoa</taxon>
        <taxon>Arthropoda</taxon>
        <taxon>Hexapoda</taxon>
        <taxon>Collembola</taxon>
        <taxon>Symphypleona</taxon>
        <taxon>Sminthuridae</taxon>
        <taxon>Allacma</taxon>
    </lineage>
</organism>
<gene>
    <name evidence="2" type="ORF">AFUS01_LOCUS40735</name>
</gene>
<evidence type="ECO:0000313" key="3">
    <source>
        <dbReference type="Proteomes" id="UP000708208"/>
    </source>
</evidence>
<evidence type="ECO:0000256" key="1">
    <source>
        <dbReference type="SAM" id="MobiDB-lite"/>
    </source>
</evidence>
<keyword evidence="3" id="KW-1185">Reference proteome</keyword>
<feature type="compositionally biased region" description="Basic and acidic residues" evidence="1">
    <location>
        <begin position="32"/>
        <end position="41"/>
    </location>
</feature>
<feature type="region of interest" description="Disordered" evidence="1">
    <location>
        <begin position="1"/>
        <end position="90"/>
    </location>
</feature>
<sequence>MEGDGEVFSGAPVDENETTVDLGSEEVWDSETIPRRSERHNLGVPPERYGQSVSFDQRRRIPNERSSMQPATLLTSLTRSPTNPVQTRPA</sequence>
<feature type="compositionally biased region" description="Polar residues" evidence="1">
    <location>
        <begin position="64"/>
        <end position="90"/>
    </location>
</feature>
<dbReference type="EMBL" id="CAJVCH010558286">
    <property type="protein sequence ID" value="CAG7830969.1"/>
    <property type="molecule type" value="Genomic_DNA"/>
</dbReference>
<reference evidence="2" key="1">
    <citation type="submission" date="2021-06" db="EMBL/GenBank/DDBJ databases">
        <authorList>
            <person name="Hodson N. C."/>
            <person name="Mongue J. A."/>
            <person name="Jaron S. K."/>
        </authorList>
    </citation>
    <scope>NUCLEOTIDE SEQUENCE</scope>
</reference>
<dbReference type="Proteomes" id="UP000708208">
    <property type="component" value="Unassembled WGS sequence"/>
</dbReference>
<feature type="non-terminal residue" evidence="2">
    <location>
        <position position="90"/>
    </location>
</feature>
<dbReference type="AlphaFoldDB" id="A0A8J2PRL2"/>
<comment type="caution">
    <text evidence="2">The sequence shown here is derived from an EMBL/GenBank/DDBJ whole genome shotgun (WGS) entry which is preliminary data.</text>
</comment>
<accession>A0A8J2PRL2</accession>
<proteinExistence type="predicted"/>
<evidence type="ECO:0000313" key="2">
    <source>
        <dbReference type="EMBL" id="CAG7830969.1"/>
    </source>
</evidence>
<name>A0A8J2PRL2_9HEXA</name>
<protein>
    <submittedName>
        <fullName evidence="2">Uncharacterized protein</fullName>
    </submittedName>
</protein>
<feature type="compositionally biased region" description="Acidic residues" evidence="1">
    <location>
        <begin position="14"/>
        <end position="29"/>
    </location>
</feature>